<evidence type="ECO:0000313" key="1">
    <source>
        <dbReference type="EMBL" id="CAG6647848.1"/>
    </source>
</evidence>
<accession>A0A8D8W5H8</accession>
<name>A0A8D8W5H8_9HEMI</name>
<proteinExistence type="predicted"/>
<sequence>MDSTIKGNLLARKLGIMTFGPYIGTLESAPYLTFKVSIGPVELGNYTFQYNYLTYESIQDPVGMKNDAKLGEGWHLKSKLETIWPVVFQDYDLNQEIYALREKLNQKPLAFKTCNH</sequence>
<reference evidence="1" key="1">
    <citation type="submission" date="2021-05" db="EMBL/GenBank/DDBJ databases">
        <authorList>
            <person name="Alioto T."/>
            <person name="Alioto T."/>
            <person name="Gomez Garrido J."/>
        </authorList>
    </citation>
    <scope>NUCLEOTIDE SEQUENCE</scope>
</reference>
<dbReference type="AlphaFoldDB" id="A0A8D8W5H8"/>
<organism evidence="1">
    <name type="scientific">Cacopsylla melanoneura</name>
    <dbReference type="NCBI Taxonomy" id="428564"/>
    <lineage>
        <taxon>Eukaryota</taxon>
        <taxon>Metazoa</taxon>
        <taxon>Ecdysozoa</taxon>
        <taxon>Arthropoda</taxon>
        <taxon>Hexapoda</taxon>
        <taxon>Insecta</taxon>
        <taxon>Pterygota</taxon>
        <taxon>Neoptera</taxon>
        <taxon>Paraneoptera</taxon>
        <taxon>Hemiptera</taxon>
        <taxon>Sternorrhyncha</taxon>
        <taxon>Psylloidea</taxon>
        <taxon>Psyllidae</taxon>
        <taxon>Psyllinae</taxon>
        <taxon>Cacopsylla</taxon>
    </lineage>
</organism>
<protein>
    <submittedName>
        <fullName evidence="1">Uncharacterized protein</fullName>
    </submittedName>
</protein>
<dbReference type="EMBL" id="HBUF01149072">
    <property type="protein sequence ID" value="CAG6647848.1"/>
    <property type="molecule type" value="Transcribed_RNA"/>
</dbReference>